<evidence type="ECO:0000256" key="9">
    <source>
        <dbReference type="SAM" id="Phobius"/>
    </source>
</evidence>
<evidence type="ECO:0000256" key="8">
    <source>
        <dbReference type="ARBA" id="ARBA00023317"/>
    </source>
</evidence>
<keyword evidence="9" id="KW-0812">Transmembrane</keyword>
<evidence type="ECO:0000256" key="5">
    <source>
        <dbReference type="ARBA" id="ARBA00023145"/>
    </source>
</evidence>
<keyword evidence="3" id="KW-0443">Lipid metabolism</keyword>
<accession>A0A4U8TU81</accession>
<evidence type="ECO:0000256" key="4">
    <source>
        <dbReference type="ARBA" id="ARBA00023136"/>
    </source>
</evidence>
<keyword evidence="6" id="KW-0594">Phospholipid biosynthesis</keyword>
<dbReference type="EMBL" id="JRMQ02000001">
    <property type="protein sequence ID" value="TLE03435.1"/>
    <property type="molecule type" value="Genomic_DNA"/>
</dbReference>
<evidence type="ECO:0000313" key="10">
    <source>
        <dbReference type="EMBL" id="TLE03435.1"/>
    </source>
</evidence>
<keyword evidence="8" id="KW-0670">Pyruvate</keyword>
<keyword evidence="2" id="KW-0444">Lipid biosynthesis</keyword>
<proteinExistence type="predicted"/>
<evidence type="ECO:0000313" key="11">
    <source>
        <dbReference type="Proteomes" id="UP000029707"/>
    </source>
</evidence>
<keyword evidence="9" id="KW-1133">Transmembrane helix</keyword>
<dbReference type="GeneID" id="82321132"/>
<protein>
    <submittedName>
        <fullName evidence="10">Phosphatidylserine decarboxylase</fullName>
    </submittedName>
</protein>
<feature type="transmembrane region" description="Helical" evidence="9">
    <location>
        <begin position="12"/>
        <end position="45"/>
    </location>
</feature>
<keyword evidence="4 9" id="KW-0472">Membrane</keyword>
<comment type="caution">
    <text evidence="10">The sequence shown here is derived from an EMBL/GenBank/DDBJ whole genome shotgun (WGS) entry which is preliminary data.</text>
</comment>
<dbReference type="AlphaFoldDB" id="A0A4U8TU81"/>
<keyword evidence="7" id="KW-1208">Phospholipid metabolism</keyword>
<evidence type="ECO:0000256" key="2">
    <source>
        <dbReference type="ARBA" id="ARBA00022516"/>
    </source>
</evidence>
<name>A0A4U8TU81_9HELI</name>
<organism evidence="10 11">
    <name type="scientific">Helicobacter japonicus</name>
    <dbReference type="NCBI Taxonomy" id="425400"/>
    <lineage>
        <taxon>Bacteria</taxon>
        <taxon>Pseudomonadati</taxon>
        <taxon>Campylobacterota</taxon>
        <taxon>Epsilonproteobacteria</taxon>
        <taxon>Campylobacterales</taxon>
        <taxon>Helicobacteraceae</taxon>
        <taxon>Helicobacter</taxon>
    </lineage>
</organism>
<gene>
    <name evidence="10" type="ORF">LS65_001305</name>
</gene>
<dbReference type="RefSeq" id="WP_034362289.1">
    <property type="nucleotide sequence ID" value="NZ_CAJUDB010000008.1"/>
</dbReference>
<dbReference type="OrthoDB" id="5323544at2"/>
<dbReference type="STRING" id="425400.LS65_05775"/>
<dbReference type="Proteomes" id="UP000029707">
    <property type="component" value="Unassembled WGS sequence"/>
</dbReference>
<dbReference type="PANTHER" id="PTHR35809:SF1">
    <property type="entry name" value="ARCHAETIDYLSERINE DECARBOXYLASE PROENZYME-RELATED"/>
    <property type="match status" value="1"/>
</dbReference>
<dbReference type="PANTHER" id="PTHR35809">
    <property type="entry name" value="ARCHAETIDYLSERINE DECARBOXYLASE PROENZYME-RELATED"/>
    <property type="match status" value="1"/>
</dbReference>
<evidence type="ECO:0000256" key="3">
    <source>
        <dbReference type="ARBA" id="ARBA00023098"/>
    </source>
</evidence>
<evidence type="ECO:0000256" key="6">
    <source>
        <dbReference type="ARBA" id="ARBA00023209"/>
    </source>
</evidence>
<reference evidence="10 11" key="1">
    <citation type="journal article" date="2014" name="Genome Announc.">
        <title>Draft genome sequences of eight enterohepatic helicobacter species isolated from both laboratory and wild rodents.</title>
        <authorList>
            <person name="Sheh A."/>
            <person name="Shen Z."/>
            <person name="Fox J.G."/>
        </authorList>
    </citation>
    <scope>NUCLEOTIDE SEQUENCE [LARGE SCALE GENOMIC DNA]</scope>
    <source>
        <strain evidence="10 11">MIT 01-6451</strain>
    </source>
</reference>
<dbReference type="GO" id="GO:0008654">
    <property type="term" value="P:phospholipid biosynthetic process"/>
    <property type="evidence" value="ECO:0007669"/>
    <property type="project" value="UniProtKB-KW"/>
</dbReference>
<sequence>MATTTQIIAKQGWVGAFVLLIAFLLTAWLGWSICAFVLFVGLFLWLAMFRNPERIPNIDENNAFVSPVDGIIRDITSGDGQVSILIETRFIDVGVIRAPCDIVEGKCSAKKGLSLACCSKNKRNELNATMHFESLQDRRFSIDFYPIFFSSQELFVSSNLDIGERIGFMKAGMTRINIPQIPQKRGKSADSAEIELKVSVGDRVKALQSVIGYFYEV</sequence>
<dbReference type="InterPro" id="IPR033175">
    <property type="entry name" value="PSD-A"/>
</dbReference>
<keyword evidence="5" id="KW-0865">Zymogen</keyword>
<keyword evidence="1" id="KW-1003">Cell membrane</keyword>
<keyword evidence="11" id="KW-1185">Reference proteome</keyword>
<evidence type="ECO:0000256" key="1">
    <source>
        <dbReference type="ARBA" id="ARBA00022475"/>
    </source>
</evidence>
<evidence type="ECO:0000256" key="7">
    <source>
        <dbReference type="ARBA" id="ARBA00023264"/>
    </source>
</evidence>